<evidence type="ECO:0000259" key="2">
    <source>
        <dbReference type="Pfam" id="PF07885"/>
    </source>
</evidence>
<dbReference type="GO" id="GO:0034220">
    <property type="term" value="P:monoatomic ion transmembrane transport"/>
    <property type="evidence" value="ECO:0007669"/>
    <property type="project" value="UniProtKB-KW"/>
</dbReference>
<proteinExistence type="predicted"/>
<dbReference type="AlphaFoldDB" id="A0A8A3S1N7"/>
<dbReference type="EMBL" id="CP036172">
    <property type="protein sequence ID" value="QSZ66238.1"/>
    <property type="molecule type" value="Genomic_DNA"/>
</dbReference>
<organism evidence="3 4">
    <name type="scientific">Methanofollis aquaemaris</name>
    <dbReference type="NCBI Taxonomy" id="126734"/>
    <lineage>
        <taxon>Archaea</taxon>
        <taxon>Methanobacteriati</taxon>
        <taxon>Methanobacteriota</taxon>
        <taxon>Stenosarchaea group</taxon>
        <taxon>Methanomicrobia</taxon>
        <taxon>Methanomicrobiales</taxon>
        <taxon>Methanomicrobiaceae</taxon>
        <taxon>Methanofollis</taxon>
    </lineage>
</organism>
<evidence type="ECO:0000256" key="1">
    <source>
        <dbReference type="SAM" id="Phobius"/>
    </source>
</evidence>
<dbReference type="KEGG" id="maqe:RJ40_01355"/>
<keyword evidence="3" id="KW-0406">Ion transport</keyword>
<feature type="transmembrane region" description="Helical" evidence="1">
    <location>
        <begin position="100"/>
        <end position="120"/>
    </location>
</feature>
<feature type="transmembrane region" description="Helical" evidence="1">
    <location>
        <begin position="50"/>
        <end position="66"/>
    </location>
</feature>
<feature type="transmembrane region" description="Helical" evidence="1">
    <location>
        <begin position="204"/>
        <end position="224"/>
    </location>
</feature>
<reference evidence="3" key="1">
    <citation type="journal article" date="2001" name="Int. J. Syst. Evol. Microbiol.">
        <title>Methanofollis aquaemaris sp. nov., a methanogen isolated from an aquaculture fish pond.</title>
        <authorList>
            <person name="Lai M.C."/>
            <person name="Chen S.C."/>
        </authorList>
    </citation>
    <scope>NUCLEOTIDE SEQUENCE</scope>
    <source>
        <strain evidence="3">N2F9704</strain>
    </source>
</reference>
<reference evidence="3" key="2">
    <citation type="submission" date="2019-02" db="EMBL/GenBank/DDBJ databases">
        <authorList>
            <person name="Chen S.-C."/>
            <person name="Chien H.-H."/>
            <person name="Lai M.-C."/>
        </authorList>
    </citation>
    <scope>NUCLEOTIDE SEQUENCE</scope>
    <source>
        <strain evidence="3">N2F9704</strain>
    </source>
</reference>
<feature type="domain" description="Potassium channel" evidence="2">
    <location>
        <begin position="153"/>
        <end position="224"/>
    </location>
</feature>
<dbReference type="InterPro" id="IPR013099">
    <property type="entry name" value="K_chnl_dom"/>
</dbReference>
<feature type="transmembrane region" description="Helical" evidence="1">
    <location>
        <begin position="21"/>
        <end position="44"/>
    </location>
</feature>
<keyword evidence="1" id="KW-1133">Transmembrane helix</keyword>
<keyword evidence="1" id="KW-0812">Transmembrane</keyword>
<dbReference type="SUPFAM" id="SSF81324">
    <property type="entry name" value="Voltage-gated potassium channels"/>
    <property type="match status" value="1"/>
</dbReference>
<dbReference type="Pfam" id="PF07885">
    <property type="entry name" value="Ion_trans_2"/>
    <property type="match status" value="1"/>
</dbReference>
<gene>
    <name evidence="3" type="ORF">RJ40_01355</name>
</gene>
<sequence>MIRMHGRWRESLRTKVGDLSVYRFRILLFFLILTLIIIPLAVVYPEFNPLFLIFFSMVIISGVFAAQRKRHFLILILLLAIPAVAARWISYLFPTAVSEITVHLFALLFFSFFAVYLLEIVLRAKTITGDTIAGAISVYLIMGLTWALAYQFMDEIQPGSFAYDTGTGPGGVLSLMDYVYFSFVTITTLGYGDIYPLSPVAESAASFEAVTGTIYIAVLIARLVGSMEW</sequence>
<evidence type="ECO:0000313" key="3">
    <source>
        <dbReference type="EMBL" id="QSZ66238.1"/>
    </source>
</evidence>
<dbReference type="Proteomes" id="UP001042704">
    <property type="component" value="Chromosome"/>
</dbReference>
<accession>A0A8A3S1N7</accession>
<name>A0A8A3S1N7_9EURY</name>
<evidence type="ECO:0000313" key="4">
    <source>
        <dbReference type="Proteomes" id="UP001042704"/>
    </source>
</evidence>
<dbReference type="Gene3D" id="1.10.287.70">
    <property type="match status" value="1"/>
</dbReference>
<keyword evidence="3" id="KW-0407">Ion channel</keyword>
<protein>
    <submittedName>
        <fullName evidence="3">Two pore domain potassium channel family protein</fullName>
    </submittedName>
</protein>
<keyword evidence="1" id="KW-0472">Membrane</keyword>
<feature type="transmembrane region" description="Helical" evidence="1">
    <location>
        <begin position="73"/>
        <end position="94"/>
    </location>
</feature>
<keyword evidence="3" id="KW-0813">Transport</keyword>
<keyword evidence="4" id="KW-1185">Reference proteome</keyword>
<feature type="transmembrane region" description="Helical" evidence="1">
    <location>
        <begin position="132"/>
        <end position="152"/>
    </location>
</feature>
<feature type="transmembrane region" description="Helical" evidence="1">
    <location>
        <begin position="172"/>
        <end position="192"/>
    </location>
</feature>